<name>A7ZBV4_CAMC1</name>
<sequence length="208" mass="24578">MNTHFIMATRQLTGYSGRDLYINLTSINEITELFNKISNSSSFNVNNKKTTYDGETKSAYFQIFDPILNKYFEAHIKDNRHRDGLWFRLTKYIQYQKIIPGQFLVLNITINEHNAKISIYGLEFYRYVMHKHNDYYTLMLDIDSGESYDTIAESYLRNFNILRTDTIVKRGYGSFFVYKTDHYSKKYIGVPYNTNLECDEFNGIGDII</sequence>
<dbReference type="Proteomes" id="UP000001121">
    <property type="component" value="Chromosome"/>
</dbReference>
<organism evidence="1 2">
    <name type="scientific">Campylobacter concisus (strain 13826)</name>
    <dbReference type="NCBI Taxonomy" id="360104"/>
    <lineage>
        <taxon>Bacteria</taxon>
        <taxon>Pseudomonadati</taxon>
        <taxon>Campylobacterota</taxon>
        <taxon>Epsilonproteobacteria</taxon>
        <taxon>Campylobacterales</taxon>
        <taxon>Campylobacteraceae</taxon>
        <taxon>Campylobacter</taxon>
    </lineage>
</organism>
<accession>A7ZBV4</accession>
<protein>
    <submittedName>
        <fullName evidence="1">Uncharacterized protein</fullName>
    </submittedName>
</protein>
<gene>
    <name evidence="1" type="ORF">CCC13826_0821</name>
</gene>
<proteinExistence type="predicted"/>
<dbReference type="AlphaFoldDB" id="A7ZBV4"/>
<evidence type="ECO:0000313" key="2">
    <source>
        <dbReference type="Proteomes" id="UP000001121"/>
    </source>
</evidence>
<dbReference type="HOGENOM" id="CLU_1318949_0_0_7"/>
<reference evidence="2" key="1">
    <citation type="submission" date="2007-10" db="EMBL/GenBank/DDBJ databases">
        <title>Genome sequence of Campylobacter concisus 13826 isolated from human feces.</title>
        <authorList>
            <person name="Fouts D.E."/>
            <person name="Mongodin E.F."/>
            <person name="Puiu D."/>
            <person name="Sebastian Y."/>
            <person name="Miller W.G."/>
            <person name="Mandrell R.E."/>
            <person name="On S."/>
            <person name="Nelson K.E."/>
        </authorList>
    </citation>
    <scope>NUCLEOTIDE SEQUENCE [LARGE SCALE GENOMIC DNA]</scope>
    <source>
        <strain evidence="2">13826</strain>
    </source>
</reference>
<dbReference type="EMBL" id="CP000792">
    <property type="protein sequence ID" value="EAT98857.2"/>
    <property type="molecule type" value="Genomic_DNA"/>
</dbReference>
<dbReference type="KEGG" id="cco:CCC13826_0821"/>
<evidence type="ECO:0000313" key="1">
    <source>
        <dbReference type="EMBL" id="EAT98857.2"/>
    </source>
</evidence>
<dbReference type="STRING" id="360104.CCC13826_0821"/>
<dbReference type="eggNOG" id="ENOG50300NM">
    <property type="taxonomic scope" value="Bacteria"/>
</dbReference>